<comment type="similarity">
    <text evidence="5">Belongs to the Nibrin family.</text>
</comment>
<dbReference type="InterPro" id="IPR043014">
    <property type="entry name" value="Nibrin_BRCT2_sf"/>
</dbReference>
<dbReference type="InterPro" id="IPR008984">
    <property type="entry name" value="SMAD_FHA_dom_sf"/>
</dbReference>
<dbReference type="InterPro" id="IPR032429">
    <property type="entry name" value="Nibrin_BRCT2"/>
</dbReference>
<dbReference type="EMBL" id="JAPDRL010000060">
    <property type="protein sequence ID" value="KAJ9661087.1"/>
    <property type="molecule type" value="Genomic_DNA"/>
</dbReference>
<dbReference type="Gene3D" id="3.40.50.10980">
    <property type="entry name" value="Nibrin, BRCT2 domain"/>
    <property type="match status" value="1"/>
</dbReference>
<dbReference type="SUPFAM" id="SSF49879">
    <property type="entry name" value="SMAD/FHA domain"/>
    <property type="match status" value="1"/>
</dbReference>
<reference evidence="8" key="1">
    <citation type="submission" date="2022-10" db="EMBL/GenBank/DDBJ databases">
        <title>Culturing micro-colonial fungi from biological soil crusts in the Mojave desert and describing Neophaeococcomyces mojavensis, and introducing the new genera and species Taxawa tesnikishii.</title>
        <authorList>
            <person name="Kurbessoian T."/>
            <person name="Stajich J.E."/>
        </authorList>
    </citation>
    <scope>NUCLEOTIDE SEQUENCE</scope>
    <source>
        <strain evidence="8">TK_1</strain>
    </source>
</reference>
<feature type="compositionally biased region" description="Polar residues" evidence="6">
    <location>
        <begin position="423"/>
        <end position="446"/>
    </location>
</feature>
<comment type="caution">
    <text evidence="8">The sequence shown here is derived from an EMBL/GenBank/DDBJ whole genome shotgun (WGS) entry which is preliminary data.</text>
</comment>
<evidence type="ECO:0000256" key="2">
    <source>
        <dbReference type="ARBA" id="ARBA00022763"/>
    </source>
</evidence>
<feature type="compositionally biased region" description="Polar residues" evidence="6">
    <location>
        <begin position="520"/>
        <end position="531"/>
    </location>
</feature>
<feature type="compositionally biased region" description="Polar residues" evidence="6">
    <location>
        <begin position="830"/>
        <end position="845"/>
    </location>
</feature>
<keyword evidence="9" id="KW-1185">Reference proteome</keyword>
<dbReference type="PANTHER" id="PTHR12162:SF0">
    <property type="entry name" value="NIBRIN"/>
    <property type="match status" value="1"/>
</dbReference>
<dbReference type="PANTHER" id="PTHR12162">
    <property type="entry name" value="NIBRIN-RELATED"/>
    <property type="match status" value="1"/>
</dbReference>
<keyword evidence="4" id="KW-0539">Nucleus</keyword>
<feature type="region of interest" description="Disordered" evidence="6">
    <location>
        <begin position="607"/>
        <end position="648"/>
    </location>
</feature>
<keyword evidence="3" id="KW-0234">DNA repair</keyword>
<feature type="compositionally biased region" description="Basic and acidic residues" evidence="6">
    <location>
        <begin position="619"/>
        <end position="648"/>
    </location>
</feature>
<evidence type="ECO:0000256" key="4">
    <source>
        <dbReference type="ARBA" id="ARBA00023242"/>
    </source>
</evidence>
<evidence type="ECO:0000313" key="8">
    <source>
        <dbReference type="EMBL" id="KAJ9661087.1"/>
    </source>
</evidence>
<evidence type="ECO:0000256" key="3">
    <source>
        <dbReference type="ARBA" id="ARBA00023204"/>
    </source>
</evidence>
<dbReference type="Pfam" id="PF16508">
    <property type="entry name" value="NIBRIN_BRCT_II"/>
    <property type="match status" value="1"/>
</dbReference>
<feature type="compositionally biased region" description="Acidic residues" evidence="6">
    <location>
        <begin position="556"/>
        <end position="569"/>
    </location>
</feature>
<sequence>MWILSCDGDLFEGKEADGDFAHQAKGYGSSPEQDISSAARSLPLGRTALARVREPVEASVLGARLTVAENHVISHKSVSRQHLTITVDAVEPGDGSNLSAKATLILTDDSKFGTTIDGEKFVKESRQLTGTEHAIQLGSYDQKFRIIWQPVVITFASTSRDLTNALPSIKSRLEEIDIKTSVDYVVGHTTHVIADKRNTAKGLQALVNAKHIVTASFIDAVFSTASSTPNRDDLDNPLPSRLEMDFDKGWPREMEYLPAVGKEPVPRPGDTFTPNPERQSVFEGYTFVFCDQTQFENLQPPITNGGGKALFYELVEGQTTAEDLMHFIRKISKQKMPEDREGGDAKVILVRYNGSKGFEDWADKFKRETQLLMGWRSVQQNEFLDAILMNDASVLRRELEDEDRPEAGAVSSSMAAPPLPSSDTGNSQHMPGSGEHTNQIIVQGDQTTTSRTANAATATSSSTVPVSSSAPTPSKAPRRARRAITTSRFKGFDDIEPSSLPEATQPSYPADDDDEIIAESSHQPASPSQGPSVIAPSQSQHPSPTQSRKRRHPDIDADDIATSEPENPEDVLNALMPAATAAAAKRRRLAASGRTIGDIAADARAETQAMEMARQPRKKEKDIDVVGLARERRAQEEEKRAEEEERLRESLEGLDIAHLRDLVQVEEMEVRAPRRSARDAGEGRSGGGEWDERWNGRKNFKKFRRKGAPGDAAQERPRKVIVPLEEVRKKDFGIGEAYWLKDSAEGTQGREGGTQSQSQSQAGARGQRGRGAEKEGEDEDDALSFRRRRKPRTVVEEEEDREDVVPEEIIGTPRNARLADKVREAKETESQAPPTQTLRSGTQKTARGKRTAPAETAVEAPLAKKAKGRLGLSTQDESEGSGDELRFKFRRRR</sequence>
<feature type="compositionally biased region" description="Acidic residues" evidence="6">
    <location>
        <begin position="796"/>
        <end position="806"/>
    </location>
</feature>
<feature type="region of interest" description="Disordered" evidence="6">
    <location>
        <begin position="399"/>
        <end position="572"/>
    </location>
</feature>
<protein>
    <recommendedName>
        <fullName evidence="7">FHA domain-containing protein</fullName>
    </recommendedName>
</protein>
<proteinExistence type="inferred from homology"/>
<evidence type="ECO:0000313" key="9">
    <source>
        <dbReference type="Proteomes" id="UP001172684"/>
    </source>
</evidence>
<gene>
    <name evidence="8" type="ORF">H2201_006636</name>
</gene>
<dbReference type="PROSITE" id="PS50006">
    <property type="entry name" value="FHA_DOMAIN"/>
    <property type="match status" value="1"/>
</dbReference>
<comment type="subcellular location">
    <subcellularLocation>
        <location evidence="1">Nucleus</location>
    </subcellularLocation>
</comment>
<evidence type="ECO:0000259" key="7">
    <source>
        <dbReference type="PROSITE" id="PS50006"/>
    </source>
</evidence>
<evidence type="ECO:0000256" key="1">
    <source>
        <dbReference type="ARBA" id="ARBA00004123"/>
    </source>
</evidence>
<feature type="compositionally biased region" description="Low complexity" evidence="6">
    <location>
        <begin position="753"/>
        <end position="765"/>
    </location>
</feature>
<feature type="compositionally biased region" description="Basic residues" evidence="6">
    <location>
        <begin position="696"/>
        <end position="707"/>
    </location>
</feature>
<dbReference type="InterPro" id="IPR040227">
    <property type="entry name" value="Nibrin-rel"/>
</dbReference>
<feature type="compositionally biased region" description="Basic and acidic residues" evidence="6">
    <location>
        <begin position="668"/>
        <end position="682"/>
    </location>
</feature>
<dbReference type="Gene3D" id="2.60.200.20">
    <property type="match status" value="1"/>
</dbReference>
<dbReference type="InterPro" id="IPR000253">
    <property type="entry name" value="FHA_dom"/>
</dbReference>
<keyword evidence="2" id="KW-0227">DNA damage</keyword>
<feature type="domain" description="FHA" evidence="7">
    <location>
        <begin position="42"/>
        <end position="121"/>
    </location>
</feature>
<feature type="compositionally biased region" description="Low complexity" evidence="6">
    <location>
        <begin position="447"/>
        <end position="475"/>
    </location>
</feature>
<evidence type="ECO:0000256" key="5">
    <source>
        <dbReference type="ARBA" id="ARBA00044757"/>
    </source>
</evidence>
<evidence type="ECO:0000256" key="6">
    <source>
        <dbReference type="SAM" id="MobiDB-lite"/>
    </source>
</evidence>
<dbReference type="Pfam" id="PF00498">
    <property type="entry name" value="FHA"/>
    <property type="match status" value="1"/>
</dbReference>
<name>A0ABQ9NMX2_9PEZI</name>
<accession>A0ABQ9NMX2</accession>
<feature type="compositionally biased region" description="Basic and acidic residues" evidence="6">
    <location>
        <begin position="817"/>
        <end position="829"/>
    </location>
</feature>
<feature type="compositionally biased region" description="Low complexity" evidence="6">
    <location>
        <begin position="536"/>
        <end position="546"/>
    </location>
</feature>
<feature type="region of interest" description="Disordered" evidence="6">
    <location>
        <begin position="668"/>
        <end position="725"/>
    </location>
</feature>
<dbReference type="Proteomes" id="UP001172684">
    <property type="component" value="Unassembled WGS sequence"/>
</dbReference>
<feature type="region of interest" description="Disordered" evidence="6">
    <location>
        <begin position="743"/>
        <end position="893"/>
    </location>
</feature>
<organism evidence="8 9">
    <name type="scientific">Coniosporium apollinis</name>
    <dbReference type="NCBI Taxonomy" id="61459"/>
    <lineage>
        <taxon>Eukaryota</taxon>
        <taxon>Fungi</taxon>
        <taxon>Dikarya</taxon>
        <taxon>Ascomycota</taxon>
        <taxon>Pezizomycotina</taxon>
        <taxon>Dothideomycetes</taxon>
        <taxon>Dothideomycetes incertae sedis</taxon>
        <taxon>Coniosporium</taxon>
    </lineage>
</organism>